<dbReference type="Proteomes" id="UP001303236">
    <property type="component" value="Chromosome"/>
</dbReference>
<evidence type="ECO:0000313" key="2">
    <source>
        <dbReference type="Proteomes" id="UP001303236"/>
    </source>
</evidence>
<proteinExistence type="predicted"/>
<name>A0ABY9W5C9_9ACTN</name>
<evidence type="ECO:0000313" key="1">
    <source>
        <dbReference type="EMBL" id="WNF31035.1"/>
    </source>
</evidence>
<dbReference type="EMBL" id="CP134500">
    <property type="protein sequence ID" value="WNF31035.1"/>
    <property type="molecule type" value="Genomic_DNA"/>
</dbReference>
<organism evidence="1 2">
    <name type="scientific">Streptomyces durocortorensis</name>
    <dbReference type="NCBI Taxonomy" id="2811104"/>
    <lineage>
        <taxon>Bacteria</taxon>
        <taxon>Bacillati</taxon>
        <taxon>Actinomycetota</taxon>
        <taxon>Actinomycetes</taxon>
        <taxon>Kitasatosporales</taxon>
        <taxon>Streptomycetaceae</taxon>
        <taxon>Streptomyces</taxon>
    </lineage>
</organism>
<evidence type="ECO:0008006" key="3">
    <source>
        <dbReference type="Google" id="ProtNLM"/>
    </source>
</evidence>
<accession>A0ABY9W5C9</accession>
<reference evidence="1 2" key="1">
    <citation type="submission" date="2023-09" db="EMBL/GenBank/DDBJ databases">
        <title>Genome completion map analysis of the actinomycetes C11-1.</title>
        <authorList>
            <person name="Qin P."/>
            <person name="Guan P."/>
        </authorList>
    </citation>
    <scope>NUCLEOTIDE SEQUENCE [LARGE SCALE GENOMIC DNA]</scope>
    <source>
        <strain evidence="1 2">C11-1</strain>
    </source>
</reference>
<keyword evidence="2" id="KW-1185">Reference proteome</keyword>
<sequence length="58" mass="6695">MTTRLHLAVEQCQEPMPIVITAGQRGNSPQFERVLERIRVPRQGLGRPRERLDKVRAC</sequence>
<protein>
    <recommendedName>
        <fullName evidence="3">Transposase</fullName>
    </recommendedName>
</protein>
<gene>
    <name evidence="1" type="ORF">RI138_31675</name>
</gene>